<dbReference type="EMBL" id="FSHM01000004">
    <property type="protein sequence ID" value="SIB23669.1"/>
    <property type="molecule type" value="Genomic_DNA"/>
</dbReference>
<reference evidence="1 2" key="1">
    <citation type="submission" date="2016-11" db="EMBL/GenBank/DDBJ databases">
        <authorList>
            <consortium name="Pathogen Informatics"/>
        </authorList>
    </citation>
    <scope>NUCLEOTIDE SEQUENCE [LARGE SCALE GENOMIC DNA]</scope>
    <source>
        <strain evidence="1 2">104</strain>
    </source>
</reference>
<accession>A0AB38D129</accession>
<comment type="caution">
    <text evidence="1">The sequence shown here is derived from an EMBL/GenBank/DDBJ whole genome shotgun (WGS) entry which is preliminary data.</text>
</comment>
<protein>
    <submittedName>
        <fullName evidence="1">Uncharacterized protein</fullName>
    </submittedName>
</protein>
<proteinExistence type="predicted"/>
<name>A0AB38D129_9MYCO</name>
<evidence type="ECO:0000313" key="1">
    <source>
        <dbReference type="EMBL" id="SIB23669.1"/>
    </source>
</evidence>
<gene>
    <name evidence="1" type="ORF">SAMEA2070301_03333</name>
</gene>
<dbReference type="Proteomes" id="UP000185210">
    <property type="component" value="Unassembled WGS sequence"/>
</dbReference>
<dbReference type="AlphaFoldDB" id="A0AB38D129"/>
<organism evidence="1 2">
    <name type="scientific">Mycobacteroides abscessus subsp. abscessus</name>
    <dbReference type="NCBI Taxonomy" id="1185650"/>
    <lineage>
        <taxon>Bacteria</taxon>
        <taxon>Bacillati</taxon>
        <taxon>Actinomycetota</taxon>
        <taxon>Actinomycetes</taxon>
        <taxon>Mycobacteriales</taxon>
        <taxon>Mycobacteriaceae</taxon>
        <taxon>Mycobacteroides</taxon>
        <taxon>Mycobacteroides abscessus</taxon>
    </lineage>
</organism>
<evidence type="ECO:0000313" key="2">
    <source>
        <dbReference type="Proteomes" id="UP000185210"/>
    </source>
</evidence>
<sequence length="75" mass="8129">MGSPDERSVPIAGPVPEKLVELTTSVTALLLDAGVGELRAGLDAYKIVRTVLERIGDMPVTDLLGWEDYDYELPT</sequence>